<dbReference type="Gene3D" id="3.40.50.300">
    <property type="entry name" value="P-loop containing nucleotide triphosphate hydrolases"/>
    <property type="match status" value="1"/>
</dbReference>
<dbReference type="InterPro" id="IPR027417">
    <property type="entry name" value="P-loop_NTPase"/>
</dbReference>
<evidence type="ECO:0000313" key="2">
    <source>
        <dbReference type="Proteomes" id="UP001501303"/>
    </source>
</evidence>
<evidence type="ECO:0000313" key="1">
    <source>
        <dbReference type="EMBL" id="GAA1908967.1"/>
    </source>
</evidence>
<name>A0ABN2P1R4_9ACTN</name>
<comment type="caution">
    <text evidence="1">The sequence shown here is derived from an EMBL/GenBank/DDBJ whole genome shotgun (WGS) entry which is preliminary data.</text>
</comment>
<dbReference type="GO" id="GO:0005524">
    <property type="term" value="F:ATP binding"/>
    <property type="evidence" value="ECO:0007669"/>
    <property type="project" value="UniProtKB-KW"/>
</dbReference>
<dbReference type="Proteomes" id="UP001501303">
    <property type="component" value="Unassembled WGS sequence"/>
</dbReference>
<keyword evidence="1" id="KW-0067">ATP-binding</keyword>
<keyword evidence="2" id="KW-1185">Reference proteome</keyword>
<accession>A0ABN2P1R4</accession>
<gene>
    <name evidence="1" type="ORF">GCM10009716_18640</name>
</gene>
<organism evidence="1 2">
    <name type="scientific">Streptomyces sodiiphilus</name>
    <dbReference type="NCBI Taxonomy" id="226217"/>
    <lineage>
        <taxon>Bacteria</taxon>
        <taxon>Bacillati</taxon>
        <taxon>Actinomycetota</taxon>
        <taxon>Actinomycetes</taxon>
        <taxon>Kitasatosporales</taxon>
        <taxon>Streptomycetaceae</taxon>
        <taxon>Streptomyces</taxon>
    </lineage>
</organism>
<sequence length="182" mass="20212">MREPVGGEGRSVHNWTPGQLLQLTVNRYTERVLDESRHADGFISDGSVVHEWAYAKVRLVTGSYPGTDVPLADRHRSTETAVLEEVADELGLLMKHHAGRTYDAFLHIPIEFPLAPENRPINENFRRLSDAILIPALEATGIPLYTVRGTLAERLEQAGEYLGRPSVSTVDEAARLAEKSTE</sequence>
<dbReference type="EMBL" id="BAAAMJ010000015">
    <property type="protein sequence ID" value="GAA1908967.1"/>
    <property type="molecule type" value="Genomic_DNA"/>
</dbReference>
<reference evidence="1 2" key="1">
    <citation type="journal article" date="2019" name="Int. J. Syst. Evol. Microbiol.">
        <title>The Global Catalogue of Microorganisms (GCM) 10K type strain sequencing project: providing services to taxonomists for standard genome sequencing and annotation.</title>
        <authorList>
            <consortium name="The Broad Institute Genomics Platform"/>
            <consortium name="The Broad Institute Genome Sequencing Center for Infectious Disease"/>
            <person name="Wu L."/>
            <person name="Ma J."/>
        </authorList>
    </citation>
    <scope>NUCLEOTIDE SEQUENCE [LARGE SCALE GENOMIC DNA]</scope>
    <source>
        <strain evidence="1 2">JCM 13581</strain>
    </source>
</reference>
<proteinExistence type="predicted"/>
<protein>
    <submittedName>
        <fullName evidence="1">ATP-binding protein</fullName>
    </submittedName>
</protein>
<keyword evidence="1" id="KW-0547">Nucleotide-binding</keyword>